<comment type="caution">
    <text evidence="2">The sequence shown here is derived from an EMBL/GenBank/DDBJ whole genome shotgun (WGS) entry which is preliminary data.</text>
</comment>
<feature type="domain" description="Retrovirus-related Pol polyprotein from transposon TNT 1-94-like beta-barrel" evidence="1">
    <location>
        <begin position="14"/>
        <end position="95"/>
    </location>
</feature>
<protein>
    <recommendedName>
        <fullName evidence="1">Retrovirus-related Pol polyprotein from transposon TNT 1-94-like beta-barrel domain-containing protein</fullName>
    </recommendedName>
</protein>
<accession>A0AAW1USI8</accession>
<dbReference type="Pfam" id="PF22936">
    <property type="entry name" value="Pol_BBD"/>
    <property type="match status" value="1"/>
</dbReference>
<name>A0AAW1USI8_9CUCU</name>
<gene>
    <name evidence="2" type="ORF">WA026_023819</name>
</gene>
<dbReference type="AlphaFoldDB" id="A0AAW1USI8"/>
<sequence length="130" mass="14510">MALPSGFHREYEFHLDSGATGHFCNSKHLLTEMNRCQKLGNTIANGDKLVTDLYGNLNLPVKINNHVNDVNFNKVYHVMNINTNLLSVGGMVKKGNTVEFNKNGAKICNKNKKFIATATLEGSLFKFDLH</sequence>
<evidence type="ECO:0000259" key="1">
    <source>
        <dbReference type="Pfam" id="PF22936"/>
    </source>
</evidence>
<organism evidence="2 3">
    <name type="scientific">Henosepilachna vigintioctopunctata</name>
    <dbReference type="NCBI Taxonomy" id="420089"/>
    <lineage>
        <taxon>Eukaryota</taxon>
        <taxon>Metazoa</taxon>
        <taxon>Ecdysozoa</taxon>
        <taxon>Arthropoda</taxon>
        <taxon>Hexapoda</taxon>
        <taxon>Insecta</taxon>
        <taxon>Pterygota</taxon>
        <taxon>Neoptera</taxon>
        <taxon>Endopterygota</taxon>
        <taxon>Coleoptera</taxon>
        <taxon>Polyphaga</taxon>
        <taxon>Cucujiformia</taxon>
        <taxon>Coccinelloidea</taxon>
        <taxon>Coccinellidae</taxon>
        <taxon>Epilachninae</taxon>
        <taxon>Epilachnini</taxon>
        <taxon>Henosepilachna</taxon>
    </lineage>
</organism>
<evidence type="ECO:0000313" key="2">
    <source>
        <dbReference type="EMBL" id="KAK9882932.1"/>
    </source>
</evidence>
<evidence type="ECO:0000313" key="3">
    <source>
        <dbReference type="Proteomes" id="UP001431783"/>
    </source>
</evidence>
<dbReference type="InterPro" id="IPR054722">
    <property type="entry name" value="PolX-like_BBD"/>
</dbReference>
<keyword evidence="3" id="KW-1185">Reference proteome</keyword>
<dbReference type="Proteomes" id="UP001431783">
    <property type="component" value="Unassembled WGS sequence"/>
</dbReference>
<dbReference type="EMBL" id="JARQZJ010000089">
    <property type="protein sequence ID" value="KAK9882932.1"/>
    <property type="molecule type" value="Genomic_DNA"/>
</dbReference>
<proteinExistence type="predicted"/>
<reference evidence="2 3" key="1">
    <citation type="submission" date="2023-03" db="EMBL/GenBank/DDBJ databases">
        <title>Genome insight into feeding habits of ladybird beetles.</title>
        <authorList>
            <person name="Li H.-S."/>
            <person name="Huang Y.-H."/>
            <person name="Pang H."/>
        </authorList>
    </citation>
    <scope>NUCLEOTIDE SEQUENCE [LARGE SCALE GENOMIC DNA]</scope>
    <source>
        <strain evidence="2">SYSU_2023b</strain>
        <tissue evidence="2">Whole body</tissue>
    </source>
</reference>